<dbReference type="GO" id="GO:0009428">
    <property type="term" value="C:bacterial-type flagellum basal body, distal rod, P ring"/>
    <property type="evidence" value="ECO:0007669"/>
    <property type="project" value="InterPro"/>
</dbReference>
<keyword evidence="1" id="KW-0966">Cell projection</keyword>
<dbReference type="InterPro" id="IPR001782">
    <property type="entry name" value="Flag_FlgI"/>
</dbReference>
<dbReference type="HOGENOM" id="CLU_1785323_0_0_6"/>
<dbReference type="STRING" id="314283.MED297_19132"/>
<dbReference type="AlphaFoldDB" id="A4B8T1"/>
<keyword evidence="1" id="KW-0969">Cilium</keyword>
<keyword evidence="1" id="KW-0282">Flagellum</keyword>
<comment type="caution">
    <text evidence="1">The sequence shown here is derived from an EMBL/GenBank/DDBJ whole genome shotgun (WGS) entry which is preliminary data.</text>
</comment>
<evidence type="ECO:0000313" key="1">
    <source>
        <dbReference type="EMBL" id="EAR11032.1"/>
    </source>
</evidence>
<dbReference type="EMBL" id="AAOE01000001">
    <property type="protein sequence ID" value="EAR11032.1"/>
    <property type="molecule type" value="Genomic_DNA"/>
</dbReference>
<dbReference type="Pfam" id="PF02119">
    <property type="entry name" value="FlgI"/>
    <property type="match status" value="1"/>
</dbReference>
<proteinExistence type="predicted"/>
<evidence type="ECO:0000313" key="2">
    <source>
        <dbReference type="Proteomes" id="UP000005953"/>
    </source>
</evidence>
<reference evidence="1 2" key="1">
    <citation type="submission" date="2006-02" db="EMBL/GenBank/DDBJ databases">
        <authorList>
            <person name="Pinhassi J."/>
            <person name="Pedros-Alio C."/>
            <person name="Ferriera S."/>
            <person name="Johnson J."/>
            <person name="Kravitz S."/>
            <person name="Halpern A."/>
            <person name="Remington K."/>
            <person name="Beeson K."/>
            <person name="Tran B."/>
            <person name="Rogers Y.-H."/>
            <person name="Friedman R."/>
            <person name="Venter J.C."/>
        </authorList>
    </citation>
    <scope>NUCLEOTIDE SEQUENCE [LARGE SCALE GENOMIC DNA]</scope>
    <source>
        <strain evidence="1 2">MED297</strain>
    </source>
</reference>
<dbReference type="Proteomes" id="UP000005953">
    <property type="component" value="Unassembled WGS sequence"/>
</dbReference>
<dbReference type="GO" id="GO:0030288">
    <property type="term" value="C:outer membrane-bounded periplasmic space"/>
    <property type="evidence" value="ECO:0007669"/>
    <property type="project" value="InterPro"/>
</dbReference>
<dbReference type="GO" id="GO:0071973">
    <property type="term" value="P:bacterial-type flagellum-dependent cell motility"/>
    <property type="evidence" value="ECO:0007669"/>
    <property type="project" value="InterPro"/>
</dbReference>
<sequence length="145" mass="16468">MANLRFRAKKPTVRPKAYSSTTLLLNRQIYAFAMKRFKVPTVFMTAAILIILAASTNAEPLSSYSQVREVTAEEPAPPERLDDYIRLDLYQPDYQTANQIRQAIEDWLGPDMVIVPDQKSVWVQAPRNPTDRVTFLAALLALDID</sequence>
<dbReference type="GO" id="GO:0005198">
    <property type="term" value="F:structural molecule activity"/>
    <property type="evidence" value="ECO:0007669"/>
    <property type="project" value="InterPro"/>
</dbReference>
<keyword evidence="2" id="KW-1185">Reference proteome</keyword>
<name>A4B8T1_9GAMM</name>
<organism evidence="1 2">
    <name type="scientific">Reinekea blandensis MED297</name>
    <dbReference type="NCBI Taxonomy" id="314283"/>
    <lineage>
        <taxon>Bacteria</taxon>
        <taxon>Pseudomonadati</taxon>
        <taxon>Pseudomonadota</taxon>
        <taxon>Gammaproteobacteria</taxon>
        <taxon>Oceanospirillales</taxon>
        <taxon>Saccharospirillaceae</taxon>
        <taxon>Reinekea</taxon>
    </lineage>
</organism>
<accession>A4B8T1</accession>
<gene>
    <name evidence="1" type="ORF">MED297_19132</name>
</gene>
<protein>
    <submittedName>
        <fullName evidence="1">Flagellar P-ring protein</fullName>
    </submittedName>
</protein>